<evidence type="ECO:0000313" key="9">
    <source>
        <dbReference type="Proteomes" id="UP000182975"/>
    </source>
</evidence>
<keyword evidence="2" id="KW-1003">Cell membrane</keyword>
<dbReference type="InterPro" id="IPR036866">
    <property type="entry name" value="RibonucZ/Hydroxyglut_hydro"/>
</dbReference>
<dbReference type="OrthoDB" id="7177610at2"/>
<proteinExistence type="predicted"/>
<name>A0A1H8SH16_9ACTN</name>
<dbReference type="PANTHER" id="PTHR30619">
    <property type="entry name" value="DNA INTERNALIZATION/COMPETENCE PROTEIN COMEC/REC2"/>
    <property type="match status" value="1"/>
</dbReference>
<feature type="transmembrane region" description="Helical" evidence="6">
    <location>
        <begin position="331"/>
        <end position="350"/>
    </location>
</feature>
<dbReference type="SUPFAM" id="SSF56281">
    <property type="entry name" value="Metallo-hydrolase/oxidoreductase"/>
    <property type="match status" value="1"/>
</dbReference>
<organism evidence="8 9">
    <name type="scientific">Denitrobacterium detoxificans</name>
    <dbReference type="NCBI Taxonomy" id="79604"/>
    <lineage>
        <taxon>Bacteria</taxon>
        <taxon>Bacillati</taxon>
        <taxon>Actinomycetota</taxon>
        <taxon>Coriobacteriia</taxon>
        <taxon>Eggerthellales</taxon>
        <taxon>Eggerthellaceae</taxon>
        <taxon>Denitrobacterium</taxon>
    </lineage>
</organism>
<keyword evidence="3 6" id="KW-0812">Transmembrane</keyword>
<feature type="transmembrane region" description="Helical" evidence="6">
    <location>
        <begin position="282"/>
        <end position="299"/>
    </location>
</feature>
<evidence type="ECO:0000256" key="3">
    <source>
        <dbReference type="ARBA" id="ARBA00022692"/>
    </source>
</evidence>
<dbReference type="Pfam" id="PF03772">
    <property type="entry name" value="Competence"/>
    <property type="match status" value="1"/>
</dbReference>
<dbReference type="CDD" id="cd07731">
    <property type="entry name" value="ComA-like_MBL-fold"/>
    <property type="match status" value="1"/>
</dbReference>
<feature type="transmembrane region" description="Helical" evidence="6">
    <location>
        <begin position="49"/>
        <end position="71"/>
    </location>
</feature>
<dbReference type="GO" id="GO:0030420">
    <property type="term" value="P:establishment of competence for transformation"/>
    <property type="evidence" value="ECO:0007669"/>
    <property type="project" value="InterPro"/>
</dbReference>
<accession>A0A1H8SH16</accession>
<keyword evidence="9" id="KW-1185">Reference proteome</keyword>
<evidence type="ECO:0000313" key="8">
    <source>
        <dbReference type="EMBL" id="SEO77962.1"/>
    </source>
</evidence>
<gene>
    <name evidence="8" type="ORF">SAMN02910314_01189</name>
</gene>
<evidence type="ECO:0000259" key="7">
    <source>
        <dbReference type="SMART" id="SM00849"/>
    </source>
</evidence>
<dbReference type="EMBL" id="FOEC01000006">
    <property type="protein sequence ID" value="SEO77962.1"/>
    <property type="molecule type" value="Genomic_DNA"/>
</dbReference>
<feature type="transmembrane region" description="Helical" evidence="6">
    <location>
        <begin position="252"/>
        <end position="275"/>
    </location>
</feature>
<sequence length="783" mass="81442">MPPLRTAFAYDQSDPAPERPAIQALLLVALSLWSCLAALQACAIQATGAVVPLVCGGVAIAVASLVCLAFLVVRRIALCGLGASLAILLFVGQSVAYDACLAQVEGGQAGSYTVHVLSDATAGQFGESAVGETQLSSGVTVRVRLNLPQDETVRCWDVVCVHGALKPPSENAAVQFRQKGLVGSLTAKSLERVDVPGALAAISSFRECCASAIRACSGEHTRDGAALLSAVLLGERNELQASDLYGCVKSCGLAHIVAVSGSHLAILMALLLYVLKRLHVRRALVIAICLLFMVAYVLFTGVPISALRAMFMTSAILLSYVARRRGASQTALALCIIVMLSLNPSVALQVSFCLSTLATLGIVLFSAYLSRWFAVLFRGYGRFASDTLALTFAASAFTIPVSSALFAQLSLVSPLANVIVGPLFGILCGGGLLATCLAVALPVLGQPVLWLVTLFAQFVCVLIRLCSCVPFACVPASGSLPFLLGASVLGAVVLYVAWPQPTVRRTWCSLALGTCAFLAALFLPGFFHGDEVIMLDVGQGDAVVLRSGSHALLIDTGTHDAQVLAGLARHDIRSLDAVLITHADDDHCGSLSAILQSMPVGTVCVAADLPTCANDNCRRLMQVIGQTPVTTLSAGDVISVGHFSLRVLSPASFADDGGNQDSLVCLGSCDANGDGEVDALALFTGDAESEVLDGLNDTHALCDVDILKVPHHGSRAGLNEELVRTLRPEVALIGVGAGNRYGHPTSEALGLLESSGAVVFRTDMNSDVVCAVSPQGVTVAPNR</sequence>
<dbReference type="AlphaFoldDB" id="A0A1H8SH16"/>
<feature type="transmembrane region" description="Helical" evidence="6">
    <location>
        <begin position="388"/>
        <end position="407"/>
    </location>
</feature>
<dbReference type="InterPro" id="IPR001279">
    <property type="entry name" value="Metallo-B-lactamas"/>
</dbReference>
<reference evidence="9" key="1">
    <citation type="submission" date="2016-10" db="EMBL/GenBank/DDBJ databases">
        <authorList>
            <person name="Varghese N."/>
        </authorList>
    </citation>
    <scope>NUCLEOTIDE SEQUENCE [LARGE SCALE GENOMIC DNA]</scope>
    <source>
        <strain evidence="9">DSM 21843</strain>
    </source>
</reference>
<feature type="domain" description="Metallo-beta-lactamase" evidence="7">
    <location>
        <begin position="539"/>
        <end position="737"/>
    </location>
</feature>
<evidence type="ECO:0000256" key="5">
    <source>
        <dbReference type="ARBA" id="ARBA00023136"/>
    </source>
</evidence>
<evidence type="ECO:0000256" key="2">
    <source>
        <dbReference type="ARBA" id="ARBA00022475"/>
    </source>
</evidence>
<dbReference type="NCBIfam" id="TIGR00361">
    <property type="entry name" value="ComEC_Rec2"/>
    <property type="match status" value="1"/>
</dbReference>
<comment type="subcellular location">
    <subcellularLocation>
        <location evidence="1">Cell membrane</location>
        <topology evidence="1">Multi-pass membrane protein</topology>
    </subcellularLocation>
</comment>
<evidence type="ECO:0000256" key="6">
    <source>
        <dbReference type="SAM" id="Phobius"/>
    </source>
</evidence>
<feature type="transmembrane region" description="Helical" evidence="6">
    <location>
        <begin position="21"/>
        <end position="43"/>
    </location>
</feature>
<feature type="transmembrane region" description="Helical" evidence="6">
    <location>
        <begin position="478"/>
        <end position="498"/>
    </location>
</feature>
<dbReference type="InterPro" id="IPR004797">
    <property type="entry name" value="Competence_ComEC/Rec2"/>
</dbReference>
<evidence type="ECO:0000256" key="4">
    <source>
        <dbReference type="ARBA" id="ARBA00022989"/>
    </source>
</evidence>
<feature type="transmembrane region" description="Helical" evidence="6">
    <location>
        <begin position="356"/>
        <end position="376"/>
    </location>
</feature>
<dbReference type="GO" id="GO:0005886">
    <property type="term" value="C:plasma membrane"/>
    <property type="evidence" value="ECO:0007669"/>
    <property type="project" value="UniProtKB-SubCell"/>
</dbReference>
<feature type="transmembrane region" description="Helical" evidence="6">
    <location>
        <begin position="448"/>
        <end position="472"/>
    </location>
</feature>
<dbReference type="InterPro" id="IPR035681">
    <property type="entry name" value="ComA-like_MBL"/>
</dbReference>
<evidence type="ECO:0000256" key="1">
    <source>
        <dbReference type="ARBA" id="ARBA00004651"/>
    </source>
</evidence>
<dbReference type="InterPro" id="IPR004477">
    <property type="entry name" value="ComEC_N"/>
</dbReference>
<dbReference type="NCBIfam" id="TIGR00360">
    <property type="entry name" value="ComEC_N-term"/>
    <property type="match status" value="1"/>
</dbReference>
<protein>
    <submittedName>
        <fullName evidence="8">Competence protein ComEC</fullName>
    </submittedName>
</protein>
<feature type="transmembrane region" description="Helical" evidence="6">
    <location>
        <begin position="419"/>
        <end position="441"/>
    </location>
</feature>
<dbReference type="RefSeq" id="WP_082867891.1">
    <property type="nucleotide sequence ID" value="NZ_CP011402.1"/>
</dbReference>
<keyword evidence="5 6" id="KW-0472">Membrane</keyword>
<dbReference type="Pfam" id="PF00753">
    <property type="entry name" value="Lactamase_B"/>
    <property type="match status" value="1"/>
</dbReference>
<dbReference type="SMART" id="SM00849">
    <property type="entry name" value="Lactamase_B"/>
    <property type="match status" value="1"/>
</dbReference>
<dbReference type="PANTHER" id="PTHR30619:SF7">
    <property type="entry name" value="BETA-LACTAMASE DOMAIN PROTEIN"/>
    <property type="match status" value="1"/>
</dbReference>
<dbReference type="InterPro" id="IPR052159">
    <property type="entry name" value="Competence_DNA_uptake"/>
</dbReference>
<keyword evidence="4 6" id="KW-1133">Transmembrane helix</keyword>
<dbReference type="Proteomes" id="UP000182975">
    <property type="component" value="Unassembled WGS sequence"/>
</dbReference>
<feature type="transmembrane region" description="Helical" evidence="6">
    <location>
        <begin position="78"/>
        <end position="97"/>
    </location>
</feature>
<feature type="transmembrane region" description="Helical" evidence="6">
    <location>
        <begin position="510"/>
        <end position="527"/>
    </location>
</feature>
<dbReference type="Gene3D" id="3.60.15.10">
    <property type="entry name" value="Ribonuclease Z/Hydroxyacylglutathione hydrolase-like"/>
    <property type="match status" value="1"/>
</dbReference>